<keyword evidence="6 16" id="KW-0132">Cell division</keyword>
<evidence type="ECO:0000256" key="7">
    <source>
        <dbReference type="ARBA" id="ARBA00022630"/>
    </source>
</evidence>
<evidence type="ECO:0000256" key="10">
    <source>
        <dbReference type="ARBA" id="ARBA00022960"/>
    </source>
</evidence>
<dbReference type="InterPro" id="IPR036318">
    <property type="entry name" value="FAD-bd_PCMH-like_sf"/>
</dbReference>
<keyword evidence="19" id="KW-1185">Reference proteome</keyword>
<comment type="cofactor">
    <cofactor evidence="1 16">
        <name>FAD</name>
        <dbReference type="ChEBI" id="CHEBI:57692"/>
    </cofactor>
</comment>
<keyword evidence="8 16" id="KW-0274">FAD</keyword>
<evidence type="ECO:0000256" key="9">
    <source>
        <dbReference type="ARBA" id="ARBA00022857"/>
    </source>
</evidence>
<proteinExistence type="inferred from homology"/>
<comment type="function">
    <text evidence="2 16">Cell wall formation.</text>
</comment>
<dbReference type="InterPro" id="IPR016167">
    <property type="entry name" value="FAD-bd_PCMH_sub1"/>
</dbReference>
<dbReference type="SUPFAM" id="SSF56194">
    <property type="entry name" value="Uridine diphospho-N-Acetylenolpyruvylglucosamine reductase, MurB, C-terminal domain"/>
    <property type="match status" value="1"/>
</dbReference>
<gene>
    <name evidence="16 18" type="primary">murB</name>
    <name evidence="18" type="ORF">FYJ83_04720</name>
</gene>
<evidence type="ECO:0000313" key="19">
    <source>
        <dbReference type="Proteomes" id="UP000469523"/>
    </source>
</evidence>
<evidence type="ECO:0000256" key="1">
    <source>
        <dbReference type="ARBA" id="ARBA00001974"/>
    </source>
</evidence>
<dbReference type="GO" id="GO:0005829">
    <property type="term" value="C:cytosol"/>
    <property type="evidence" value="ECO:0007669"/>
    <property type="project" value="TreeGrafter"/>
</dbReference>
<accession>A0A6N7XYB1</accession>
<evidence type="ECO:0000256" key="6">
    <source>
        <dbReference type="ARBA" id="ARBA00022618"/>
    </source>
</evidence>
<dbReference type="InterPro" id="IPR011601">
    <property type="entry name" value="MurB_C"/>
</dbReference>
<dbReference type="Proteomes" id="UP000469523">
    <property type="component" value="Unassembled WGS sequence"/>
</dbReference>
<evidence type="ECO:0000256" key="3">
    <source>
        <dbReference type="ARBA" id="ARBA00004496"/>
    </source>
</evidence>
<dbReference type="InterPro" id="IPR016166">
    <property type="entry name" value="FAD-bd_PCMH"/>
</dbReference>
<evidence type="ECO:0000259" key="17">
    <source>
        <dbReference type="PROSITE" id="PS51387"/>
    </source>
</evidence>
<dbReference type="EC" id="1.3.1.98" evidence="16"/>
<evidence type="ECO:0000256" key="12">
    <source>
        <dbReference type="ARBA" id="ARBA00023002"/>
    </source>
</evidence>
<feature type="active site" evidence="16">
    <location>
        <position position="174"/>
    </location>
</feature>
<dbReference type="InterPro" id="IPR003170">
    <property type="entry name" value="MurB"/>
</dbReference>
<keyword evidence="5 16" id="KW-0963">Cytoplasm</keyword>
<keyword evidence="11 16" id="KW-0573">Peptidoglycan synthesis</keyword>
<feature type="active site" description="Proton donor" evidence="16">
    <location>
        <position position="224"/>
    </location>
</feature>
<dbReference type="UniPathway" id="UPA00219"/>
<dbReference type="NCBIfam" id="NF010480">
    <property type="entry name" value="PRK13905.1"/>
    <property type="match status" value="1"/>
</dbReference>
<organism evidence="18 19">
    <name type="scientific">Tissierella pigra</name>
    <dbReference type="NCBI Taxonomy" id="2607614"/>
    <lineage>
        <taxon>Bacteria</taxon>
        <taxon>Bacillati</taxon>
        <taxon>Bacillota</taxon>
        <taxon>Tissierellia</taxon>
        <taxon>Tissierellales</taxon>
        <taxon>Tissierellaceae</taxon>
        <taxon>Tissierella</taxon>
    </lineage>
</organism>
<comment type="pathway">
    <text evidence="4 16">Cell wall biogenesis; peptidoglycan biosynthesis.</text>
</comment>
<keyword evidence="14 16" id="KW-0961">Cell wall biogenesis/degradation</keyword>
<evidence type="ECO:0000256" key="16">
    <source>
        <dbReference type="HAMAP-Rule" id="MF_00037"/>
    </source>
</evidence>
<comment type="caution">
    <text evidence="18">The sequence shown here is derived from an EMBL/GenBank/DDBJ whole genome shotgun (WGS) entry which is preliminary data.</text>
</comment>
<dbReference type="GO" id="GO:0071949">
    <property type="term" value="F:FAD binding"/>
    <property type="evidence" value="ECO:0007669"/>
    <property type="project" value="InterPro"/>
</dbReference>
<dbReference type="SUPFAM" id="SSF56176">
    <property type="entry name" value="FAD-binding/transporter-associated domain-like"/>
    <property type="match status" value="1"/>
</dbReference>
<comment type="similarity">
    <text evidence="16">Belongs to the MurB family.</text>
</comment>
<keyword evidence="12 16" id="KW-0560">Oxidoreductase</keyword>
<feature type="active site" evidence="16">
    <location>
        <position position="294"/>
    </location>
</feature>
<comment type="subcellular location">
    <subcellularLocation>
        <location evidence="3 16">Cytoplasm</location>
    </subcellularLocation>
</comment>
<keyword evidence="9 16" id="KW-0521">NADP</keyword>
<dbReference type="Pfam" id="PF01565">
    <property type="entry name" value="FAD_binding_4"/>
    <property type="match status" value="1"/>
</dbReference>
<dbReference type="NCBIfam" id="TIGR00179">
    <property type="entry name" value="murB"/>
    <property type="match status" value="1"/>
</dbReference>
<dbReference type="GO" id="GO:0008360">
    <property type="term" value="P:regulation of cell shape"/>
    <property type="evidence" value="ECO:0007669"/>
    <property type="project" value="UniProtKB-KW"/>
</dbReference>
<evidence type="ECO:0000256" key="13">
    <source>
        <dbReference type="ARBA" id="ARBA00023306"/>
    </source>
</evidence>
<dbReference type="GO" id="GO:0051301">
    <property type="term" value="P:cell division"/>
    <property type="evidence" value="ECO:0007669"/>
    <property type="project" value="UniProtKB-KW"/>
</dbReference>
<evidence type="ECO:0000256" key="8">
    <source>
        <dbReference type="ARBA" id="ARBA00022827"/>
    </source>
</evidence>
<dbReference type="InterPro" id="IPR006094">
    <property type="entry name" value="Oxid_FAD_bind_N"/>
</dbReference>
<keyword evidence="13 16" id="KW-0131">Cell cycle</keyword>
<evidence type="ECO:0000256" key="11">
    <source>
        <dbReference type="ARBA" id="ARBA00022984"/>
    </source>
</evidence>
<dbReference type="PANTHER" id="PTHR21071:SF4">
    <property type="entry name" value="UDP-N-ACETYLENOLPYRUVOYLGLUCOSAMINE REDUCTASE"/>
    <property type="match status" value="1"/>
</dbReference>
<dbReference type="InterPro" id="IPR036635">
    <property type="entry name" value="MurB_C_sf"/>
</dbReference>
<dbReference type="GO" id="GO:0008762">
    <property type="term" value="F:UDP-N-acetylmuramate dehydrogenase activity"/>
    <property type="evidence" value="ECO:0007669"/>
    <property type="project" value="UniProtKB-UniRule"/>
</dbReference>
<dbReference type="GO" id="GO:0071555">
    <property type="term" value="P:cell wall organization"/>
    <property type="evidence" value="ECO:0007669"/>
    <property type="project" value="UniProtKB-KW"/>
</dbReference>
<keyword evidence="10 16" id="KW-0133">Cell shape</keyword>
<dbReference type="GO" id="GO:0009252">
    <property type="term" value="P:peptidoglycan biosynthetic process"/>
    <property type="evidence" value="ECO:0007669"/>
    <property type="project" value="UniProtKB-UniRule"/>
</dbReference>
<evidence type="ECO:0000256" key="14">
    <source>
        <dbReference type="ARBA" id="ARBA00023316"/>
    </source>
</evidence>
<dbReference type="PANTHER" id="PTHR21071">
    <property type="entry name" value="UDP-N-ACETYLENOLPYRUVOYLGLUCOSAMINE REDUCTASE"/>
    <property type="match status" value="1"/>
</dbReference>
<sequence>MKGLQEIFENKSFGKILFNEPMRNHTTFKIGGPADVMIIPSNEEELINVIIFCRENNIDFLIMGNGSNLLVRDGGIRGVVIKVNEGFNELTVDGTKIYCQAGALLSTASKLALKHSLKNFEFASGIPGTIGGAITMNAGAYGGEMKDVVKMVRVLDKNNQIREYTNEEMNFRYRNSRVWDEGLIVLGVELDLEVGEYSAIEEVMKDLTCRRTSKQPLELPSGGSTFKRPEGHFAGKLIEDAGLRGLRHGGAQVSEKHCGFVVNVDNATCKDILHLISVIQKVVKDNHGVELETEIKLLGED</sequence>
<name>A0A6N7XYB1_9FIRM</name>
<dbReference type="Pfam" id="PF02873">
    <property type="entry name" value="MurB_C"/>
    <property type="match status" value="1"/>
</dbReference>
<comment type="catalytic activity">
    <reaction evidence="15 16">
        <text>UDP-N-acetyl-alpha-D-muramate + NADP(+) = UDP-N-acetyl-3-O-(1-carboxyvinyl)-alpha-D-glucosamine + NADPH + H(+)</text>
        <dbReference type="Rhea" id="RHEA:12248"/>
        <dbReference type="ChEBI" id="CHEBI:15378"/>
        <dbReference type="ChEBI" id="CHEBI:57783"/>
        <dbReference type="ChEBI" id="CHEBI:58349"/>
        <dbReference type="ChEBI" id="CHEBI:68483"/>
        <dbReference type="ChEBI" id="CHEBI:70757"/>
        <dbReference type="EC" id="1.3.1.98"/>
    </reaction>
</comment>
<dbReference type="InterPro" id="IPR016169">
    <property type="entry name" value="FAD-bd_PCMH_sub2"/>
</dbReference>
<feature type="domain" description="FAD-binding PCMH-type" evidence="17">
    <location>
        <begin position="29"/>
        <end position="199"/>
    </location>
</feature>
<dbReference type="Gene3D" id="3.30.43.10">
    <property type="entry name" value="Uridine Diphospho-n-acetylenolpyruvylglucosamine Reductase, domain 2"/>
    <property type="match status" value="1"/>
</dbReference>
<dbReference type="Gene3D" id="3.30.465.10">
    <property type="match status" value="1"/>
</dbReference>
<protein>
    <recommendedName>
        <fullName evidence="16">UDP-N-acetylenolpyruvoylglucosamine reductase</fullName>
        <ecNumber evidence="16">1.3.1.98</ecNumber>
    </recommendedName>
    <alternativeName>
        <fullName evidence="16">UDP-N-acetylmuramate dehydrogenase</fullName>
    </alternativeName>
</protein>
<dbReference type="AlphaFoldDB" id="A0A6N7XYB1"/>
<evidence type="ECO:0000256" key="5">
    <source>
        <dbReference type="ARBA" id="ARBA00022490"/>
    </source>
</evidence>
<evidence type="ECO:0000256" key="2">
    <source>
        <dbReference type="ARBA" id="ARBA00003921"/>
    </source>
</evidence>
<dbReference type="PROSITE" id="PS51387">
    <property type="entry name" value="FAD_PCMH"/>
    <property type="match status" value="1"/>
</dbReference>
<dbReference type="HAMAP" id="MF_00037">
    <property type="entry name" value="MurB"/>
    <property type="match status" value="1"/>
</dbReference>
<keyword evidence="7 16" id="KW-0285">Flavoprotein</keyword>
<dbReference type="Gene3D" id="3.90.78.10">
    <property type="entry name" value="UDP-N-acetylenolpyruvoylglucosamine reductase, C-terminal domain"/>
    <property type="match status" value="1"/>
</dbReference>
<evidence type="ECO:0000256" key="4">
    <source>
        <dbReference type="ARBA" id="ARBA00004752"/>
    </source>
</evidence>
<dbReference type="EMBL" id="VUNQ01000007">
    <property type="protein sequence ID" value="MSU00770.1"/>
    <property type="molecule type" value="Genomic_DNA"/>
</dbReference>
<evidence type="ECO:0000313" key="18">
    <source>
        <dbReference type="EMBL" id="MSU00770.1"/>
    </source>
</evidence>
<reference evidence="18 19" key="1">
    <citation type="submission" date="2019-09" db="EMBL/GenBank/DDBJ databases">
        <title>In-depth cultivation of the pig gut microbiome towards novel bacterial diversity and tailored functional studies.</title>
        <authorList>
            <person name="Wylensek D."/>
            <person name="Hitch T.C.A."/>
            <person name="Clavel T."/>
        </authorList>
    </citation>
    <scope>NUCLEOTIDE SEQUENCE [LARGE SCALE GENOMIC DNA]</scope>
    <source>
        <strain evidence="18 19">WCA3-693-APC-4?</strain>
    </source>
</reference>
<evidence type="ECO:0000256" key="15">
    <source>
        <dbReference type="ARBA" id="ARBA00048914"/>
    </source>
</evidence>